<name>A0A196SNR9_BLAHN</name>
<evidence type="ECO:0000259" key="2">
    <source>
        <dbReference type="Pfam" id="PF12237"/>
    </source>
</evidence>
<dbReference type="PANTHER" id="PTHR21727">
    <property type="entry name" value="PHOSPHORYLATED CTD INTERACTING FACTOR 1"/>
    <property type="match status" value="1"/>
</dbReference>
<dbReference type="GO" id="GO:0016422">
    <property type="term" value="F:mRNA (2'-O-methyladenosine-N6-)-methyltransferase activity"/>
    <property type="evidence" value="ECO:0007669"/>
    <property type="project" value="InterPro"/>
</dbReference>
<organism evidence="3 4">
    <name type="scientific">Blastocystis sp. subtype 1 (strain ATCC 50177 / NandII)</name>
    <dbReference type="NCBI Taxonomy" id="478820"/>
    <lineage>
        <taxon>Eukaryota</taxon>
        <taxon>Sar</taxon>
        <taxon>Stramenopiles</taxon>
        <taxon>Bigyra</taxon>
        <taxon>Opalozoa</taxon>
        <taxon>Opalinata</taxon>
        <taxon>Blastocystidae</taxon>
        <taxon>Blastocystis</taxon>
    </lineage>
</organism>
<dbReference type="Pfam" id="PF12237">
    <property type="entry name" value="PCIF1_WW"/>
    <property type="match status" value="1"/>
</dbReference>
<evidence type="ECO:0000313" key="3">
    <source>
        <dbReference type="EMBL" id="OAO17837.1"/>
    </source>
</evidence>
<dbReference type="OrthoDB" id="193787at2759"/>
<evidence type="ECO:0000256" key="1">
    <source>
        <dbReference type="SAM" id="MobiDB-lite"/>
    </source>
</evidence>
<protein>
    <recommendedName>
        <fullName evidence="2">PCIF1 WW domain-containing protein</fullName>
    </recommendedName>
</protein>
<comment type="caution">
    <text evidence="3">The sequence shown here is derived from an EMBL/GenBank/DDBJ whole genome shotgun (WGS) entry which is preliminary data.</text>
</comment>
<feature type="region of interest" description="Disordered" evidence="1">
    <location>
        <begin position="477"/>
        <end position="532"/>
    </location>
</feature>
<dbReference type="InterPro" id="IPR039881">
    <property type="entry name" value="PCIF1-like"/>
</dbReference>
<dbReference type="InterPro" id="IPR022035">
    <property type="entry name" value="PCIF1_WW"/>
</dbReference>
<dbReference type="EMBL" id="LXWW01000016">
    <property type="protein sequence ID" value="OAO17837.1"/>
    <property type="molecule type" value="Genomic_DNA"/>
</dbReference>
<keyword evidence="4" id="KW-1185">Reference proteome</keyword>
<reference evidence="3 4" key="1">
    <citation type="submission" date="2016-05" db="EMBL/GenBank/DDBJ databases">
        <title>Nuclear genome of Blastocystis sp. subtype 1 NandII.</title>
        <authorList>
            <person name="Gentekaki E."/>
            <person name="Curtis B."/>
            <person name="Stairs C."/>
            <person name="Eme L."/>
            <person name="Herman E."/>
            <person name="Klimes V."/>
            <person name="Arias M.C."/>
            <person name="Elias M."/>
            <person name="Hilliou F."/>
            <person name="Klute M."/>
            <person name="Malik S.-B."/>
            <person name="Pightling A."/>
            <person name="Rachubinski R."/>
            <person name="Salas D."/>
            <person name="Schlacht A."/>
            <person name="Suga H."/>
            <person name="Archibald J."/>
            <person name="Ball S.G."/>
            <person name="Clark G."/>
            <person name="Dacks J."/>
            <person name="Van Der Giezen M."/>
            <person name="Tsaousis A."/>
            <person name="Roger A."/>
        </authorList>
    </citation>
    <scope>NUCLEOTIDE SEQUENCE [LARGE SCALE GENOMIC DNA]</scope>
    <source>
        <strain evidence="4">ATCC 50177 / NandII</strain>
    </source>
</reference>
<dbReference type="Proteomes" id="UP000078348">
    <property type="component" value="Unassembled WGS sequence"/>
</dbReference>
<evidence type="ECO:0000313" key="4">
    <source>
        <dbReference type="Proteomes" id="UP000078348"/>
    </source>
</evidence>
<dbReference type="GO" id="GO:0099122">
    <property type="term" value="F:RNA polymerase II C-terminal domain binding"/>
    <property type="evidence" value="ECO:0007669"/>
    <property type="project" value="InterPro"/>
</dbReference>
<feature type="domain" description="PCIF1 WW" evidence="2">
    <location>
        <begin position="226"/>
        <end position="380"/>
    </location>
</feature>
<feature type="compositionally biased region" description="Basic and acidic residues" evidence="1">
    <location>
        <begin position="491"/>
        <end position="532"/>
    </location>
</feature>
<sequence length="532" mass="61564">MNPIVLAHHAEETHHVINLLVGSRFVPCHLPIYDCRFNSMIKNEKTKGGISFLAGMPEQFTISEKKVRIELLLHSCYDSIGAKLADVINECGGMSGDSKSAQRSKRLGTKEGISAIVSRWLMIQELYGTNDKEYPIPAEPKSDKWLIREMKEGGFSEDVAKQIDSKFIESTKFVYEKEFLAKKKEFKDSDLTVSFQPLVDNCRFEFTLPEEGKKEVTIHKTDYEHLKSLYEQKNPPDPSSFHACLLLLLLRYNTISGTVRGYQMALPTSVFELLQSKYHLQHECFASPMNSCALLNSYCSRFRDTDAPFGSKGSFFDYEVDEGVFESNPPFVEECMIRNIKHILDLLEKAEKSGKALTFFIIVPKWDEKDCESYNRTRFTTPDRQTDDENRFFICQCEVGRNSHFYRNGMGYQDNFSVMAAKNDSLMLVLQTTKAKEANPIDVEAFKKEVEERWNKSSEEYIKNAFSWDKRSCNRGSMNNQWHDKRNRRGYHSDRKGSQYDHASGKRSNEDDHSSRKRDRDEDKMESKRSRN</sequence>
<dbReference type="PANTHER" id="PTHR21727:SF0">
    <property type="entry name" value="MRNA (2'-O-METHYLADENOSINE-N(6)-)-METHYLTRANSFERASE"/>
    <property type="match status" value="1"/>
</dbReference>
<proteinExistence type="predicted"/>
<accession>A0A196SNR9</accession>
<dbReference type="AlphaFoldDB" id="A0A196SNR9"/>
<gene>
    <name evidence="3" type="ORF">AV274_0440</name>
</gene>